<dbReference type="FunFam" id="3.20.20.80:FF:000003">
    <property type="entry name" value="1,4-alpha-glucan branching enzyme GlgB"/>
    <property type="match status" value="1"/>
</dbReference>
<dbReference type="InterPro" id="IPR054169">
    <property type="entry name" value="GlgB_N"/>
</dbReference>
<evidence type="ECO:0000256" key="9">
    <source>
        <dbReference type="ARBA" id="ARBA00023277"/>
    </source>
</evidence>
<name>A0A850P924_9PROT</name>
<dbReference type="FunFam" id="2.60.40.1180:FF:000002">
    <property type="entry name" value="1,4-alpha-glucan branching enzyme GlgB"/>
    <property type="match status" value="1"/>
</dbReference>
<dbReference type="InterPro" id="IPR037439">
    <property type="entry name" value="Branching_enzy"/>
</dbReference>
<comment type="similarity">
    <text evidence="4 10">Belongs to the glycosyl hydrolase 13 family. GlgB subfamily.</text>
</comment>
<dbReference type="InterPro" id="IPR006048">
    <property type="entry name" value="A-amylase/branching_C"/>
</dbReference>
<dbReference type="EC" id="2.4.1.18" evidence="10"/>
<evidence type="ECO:0000259" key="12">
    <source>
        <dbReference type="SMART" id="SM00642"/>
    </source>
</evidence>
<comment type="function">
    <text evidence="2 10">Catalyzes the formation of the alpha-1,6-glucosidic linkages in glycogen by scission of a 1,4-alpha-linked oligosaccharide from growing alpha-1,4-glucan chains and the subsequent attachment of the oligosaccharide to the alpha-1,6 position.</text>
</comment>
<dbReference type="Pfam" id="PF02922">
    <property type="entry name" value="CBM_48"/>
    <property type="match status" value="1"/>
</dbReference>
<dbReference type="InterPro" id="IPR017853">
    <property type="entry name" value="GH"/>
</dbReference>
<dbReference type="GO" id="GO:0043169">
    <property type="term" value="F:cation binding"/>
    <property type="evidence" value="ECO:0007669"/>
    <property type="project" value="InterPro"/>
</dbReference>
<dbReference type="SMART" id="SM00642">
    <property type="entry name" value="Aamy"/>
    <property type="match status" value="1"/>
</dbReference>
<reference evidence="13 14" key="1">
    <citation type="submission" date="2020-06" db="EMBL/GenBank/DDBJ databases">
        <title>Description of novel acetic acid bacteria.</title>
        <authorList>
            <person name="Sombolestani A."/>
        </authorList>
    </citation>
    <scope>NUCLEOTIDE SEQUENCE [LARGE SCALE GENOMIC DNA]</scope>
    <source>
        <strain evidence="13 14">LMG 27010</strain>
    </source>
</reference>
<evidence type="ECO:0000313" key="13">
    <source>
        <dbReference type="EMBL" id="NVN40408.1"/>
    </source>
</evidence>
<dbReference type="InterPro" id="IPR013783">
    <property type="entry name" value="Ig-like_fold"/>
</dbReference>
<comment type="pathway">
    <text evidence="3 10">Glycan biosynthesis; glycogen biosynthesis.</text>
</comment>
<evidence type="ECO:0000256" key="6">
    <source>
        <dbReference type="ARBA" id="ARBA00022676"/>
    </source>
</evidence>
<keyword evidence="9 10" id="KW-0119">Carbohydrate metabolism</keyword>
<keyword evidence="7 10" id="KW-0808">Transferase</keyword>
<dbReference type="Gene3D" id="2.60.40.1180">
    <property type="entry name" value="Golgi alpha-mannosidase II"/>
    <property type="match status" value="1"/>
</dbReference>
<keyword evidence="8 10" id="KW-0320">Glycogen biosynthesis</keyword>
<dbReference type="PIRSF" id="PIRSF000463">
    <property type="entry name" value="GlgB"/>
    <property type="match status" value="1"/>
</dbReference>
<dbReference type="GO" id="GO:0005829">
    <property type="term" value="C:cytosol"/>
    <property type="evidence" value="ECO:0007669"/>
    <property type="project" value="TreeGrafter"/>
</dbReference>
<sequence>MDHFDHGASTGLPPRGQEIIDGVCGDPFFVLGRHNEGPNDSIRAFFPNALTVRLIVLRPRSAPLERPMRRVDDAGFYVGTIKAGARYRFKITWADESEEIADPYSFGLLLSTFDLHLFAQGRLRALDEVFGAQPMTIDGVSGTRFAVWAPNARRVSVIGDFNIWDGRRHPMRLRHEQGVWELFIPHLRPGERYKYEIMAHDGRVLPQKADPVARATERPPATASLVGRAEPFDWTDETWMDHRAARHASDAPISIYEVHAPSWRRPNGDPDRVMSWSELAEALVPYVLEMGFTHIELLPISEYPFGGSWGYQPLGLFAPTARHGSAGDLAGFINTCHMAGIGVIVDWVPAHFPNDIHGLMRFDGTALYEHSDPREGFHTEWNTLIYNFGRNEVRGFLIAAALHWLHCYHIDGLRVDAVASMLYRDYSRAEGHWVPNVHGGRENLEAVAFLRELNESITERHPGALVIAEESTAWPGVTRPVQDGGLGFSYKWNMGWMHDTLAYFRRDPIHRRHHHHDLLFGLHYGFSERYVLPLSHDEVVHGKGSLIARMPGDDWQRHANLRAYFGFMWGHPGKKLLFMGGEIAQRAEWSHDGQVDWPSLDAPLPRGVQSLVRALNQLMRHEPALHRQDCEPDGFRWIIDDDADNSVFVWLRLADGAPPVLVICNLTPLPRHGYRIGLPVPGFWQERLNTDSALFGGSNVGNSGGVHTTTDPSHGYGDSAVFTLPPLGTLFFVAQGV</sequence>
<dbReference type="InterPro" id="IPR044143">
    <property type="entry name" value="GlgB_N_E_set_prok"/>
</dbReference>
<dbReference type="NCBIfam" id="NF008967">
    <property type="entry name" value="PRK12313.1"/>
    <property type="match status" value="1"/>
</dbReference>
<dbReference type="Pfam" id="PF22019">
    <property type="entry name" value="GlgB_N"/>
    <property type="match status" value="1"/>
</dbReference>
<dbReference type="CDD" id="cd02855">
    <property type="entry name" value="E_set_GBE_prok_N"/>
    <property type="match status" value="1"/>
</dbReference>
<dbReference type="FunFam" id="2.60.40.10:FF:000169">
    <property type="entry name" value="1,4-alpha-glucan branching enzyme GlgB"/>
    <property type="match status" value="1"/>
</dbReference>
<comment type="catalytic activity">
    <reaction evidence="1 10">
        <text>Transfers a segment of a (1-&gt;4)-alpha-D-glucan chain to a primary hydroxy group in a similar glucan chain.</text>
        <dbReference type="EC" id="2.4.1.18"/>
    </reaction>
</comment>
<evidence type="ECO:0000256" key="11">
    <source>
        <dbReference type="PIRSR" id="PIRSR000463-1"/>
    </source>
</evidence>
<keyword evidence="14" id="KW-1185">Reference proteome</keyword>
<dbReference type="SUPFAM" id="SSF81296">
    <property type="entry name" value="E set domains"/>
    <property type="match status" value="2"/>
</dbReference>
<dbReference type="InterPro" id="IPR014756">
    <property type="entry name" value="Ig_E-set"/>
</dbReference>
<evidence type="ECO:0000256" key="4">
    <source>
        <dbReference type="ARBA" id="ARBA00009000"/>
    </source>
</evidence>
<evidence type="ECO:0000256" key="3">
    <source>
        <dbReference type="ARBA" id="ARBA00004964"/>
    </source>
</evidence>
<comment type="subunit">
    <text evidence="10">Monomer.</text>
</comment>
<dbReference type="RefSeq" id="WP_176613375.1">
    <property type="nucleotide sequence ID" value="NZ_JABXXR010000042.1"/>
</dbReference>
<evidence type="ECO:0000256" key="8">
    <source>
        <dbReference type="ARBA" id="ARBA00023056"/>
    </source>
</evidence>
<evidence type="ECO:0000313" key="14">
    <source>
        <dbReference type="Proteomes" id="UP000585665"/>
    </source>
</evidence>
<comment type="caution">
    <text evidence="13">The sequence shown here is derived from an EMBL/GenBank/DDBJ whole genome shotgun (WGS) entry which is preliminary data.</text>
</comment>
<dbReference type="CDD" id="cd11322">
    <property type="entry name" value="AmyAc_Glg_BE"/>
    <property type="match status" value="1"/>
</dbReference>
<dbReference type="NCBIfam" id="NF003811">
    <property type="entry name" value="PRK05402.1"/>
    <property type="match status" value="1"/>
</dbReference>
<dbReference type="EMBL" id="JABXXR010000042">
    <property type="protein sequence ID" value="NVN40408.1"/>
    <property type="molecule type" value="Genomic_DNA"/>
</dbReference>
<dbReference type="Proteomes" id="UP000585665">
    <property type="component" value="Unassembled WGS sequence"/>
</dbReference>
<evidence type="ECO:0000256" key="2">
    <source>
        <dbReference type="ARBA" id="ARBA00002953"/>
    </source>
</evidence>
<evidence type="ECO:0000256" key="7">
    <source>
        <dbReference type="ARBA" id="ARBA00022679"/>
    </source>
</evidence>
<evidence type="ECO:0000256" key="1">
    <source>
        <dbReference type="ARBA" id="ARBA00000826"/>
    </source>
</evidence>
<dbReference type="PANTHER" id="PTHR43651">
    <property type="entry name" value="1,4-ALPHA-GLUCAN-BRANCHING ENZYME"/>
    <property type="match status" value="1"/>
</dbReference>
<evidence type="ECO:0000256" key="10">
    <source>
        <dbReference type="HAMAP-Rule" id="MF_00685"/>
    </source>
</evidence>
<dbReference type="Pfam" id="PF02806">
    <property type="entry name" value="Alpha-amylase_C"/>
    <property type="match status" value="1"/>
</dbReference>
<accession>A0A850P924</accession>
<dbReference type="Gene3D" id="2.60.40.10">
    <property type="entry name" value="Immunoglobulins"/>
    <property type="match status" value="2"/>
</dbReference>
<dbReference type="GO" id="GO:0005978">
    <property type="term" value="P:glycogen biosynthetic process"/>
    <property type="evidence" value="ECO:0007669"/>
    <property type="project" value="UniProtKB-UniRule"/>
</dbReference>
<organism evidence="13 14">
    <name type="scientific">Ameyamaea chiangmaiensis</name>
    <dbReference type="NCBI Taxonomy" id="442969"/>
    <lineage>
        <taxon>Bacteria</taxon>
        <taxon>Pseudomonadati</taxon>
        <taxon>Pseudomonadota</taxon>
        <taxon>Alphaproteobacteria</taxon>
        <taxon>Acetobacterales</taxon>
        <taxon>Acetobacteraceae</taxon>
        <taxon>Ameyamaea</taxon>
    </lineage>
</organism>
<dbReference type="Gene3D" id="3.20.20.80">
    <property type="entry name" value="Glycosidases"/>
    <property type="match status" value="1"/>
</dbReference>
<dbReference type="SUPFAM" id="SSF51011">
    <property type="entry name" value="Glycosyl hydrolase domain"/>
    <property type="match status" value="1"/>
</dbReference>
<evidence type="ECO:0000256" key="5">
    <source>
        <dbReference type="ARBA" id="ARBA00022600"/>
    </source>
</evidence>
<dbReference type="UniPathway" id="UPA00164"/>
<dbReference type="AlphaFoldDB" id="A0A850P924"/>
<dbReference type="SUPFAM" id="SSF51445">
    <property type="entry name" value="(Trans)glycosidases"/>
    <property type="match status" value="1"/>
</dbReference>
<dbReference type="InterPro" id="IPR013780">
    <property type="entry name" value="Glyco_hydro_b"/>
</dbReference>
<protein>
    <recommendedName>
        <fullName evidence="10">1,4-alpha-glucan branching enzyme GlgB</fullName>
        <ecNumber evidence="10">2.4.1.18</ecNumber>
    </recommendedName>
    <alternativeName>
        <fullName evidence="10">1,4-alpha-D-glucan:1,4-alpha-D-glucan 6-glucosyl-transferase</fullName>
    </alternativeName>
    <alternativeName>
        <fullName evidence="10">Alpha-(1-&gt;4)-glucan branching enzyme</fullName>
    </alternativeName>
    <alternativeName>
        <fullName evidence="10">Glycogen branching enzyme</fullName>
        <shortName evidence="10">BE</shortName>
    </alternativeName>
</protein>
<dbReference type="GO" id="GO:0004553">
    <property type="term" value="F:hydrolase activity, hydrolyzing O-glycosyl compounds"/>
    <property type="evidence" value="ECO:0007669"/>
    <property type="project" value="InterPro"/>
</dbReference>
<dbReference type="InterPro" id="IPR006407">
    <property type="entry name" value="GlgB"/>
</dbReference>
<proteinExistence type="inferred from homology"/>
<keyword evidence="5 10" id="KW-0321">Glycogen metabolism</keyword>
<dbReference type="InterPro" id="IPR006047">
    <property type="entry name" value="GH13_cat_dom"/>
</dbReference>
<feature type="active site" description="Proton donor" evidence="10 11">
    <location>
        <position position="469"/>
    </location>
</feature>
<gene>
    <name evidence="10 13" type="primary">glgB</name>
    <name evidence="13" type="ORF">HUK82_07505</name>
</gene>
<feature type="domain" description="Glycosyl hydrolase family 13 catalytic" evidence="12">
    <location>
        <begin position="257"/>
        <end position="615"/>
    </location>
</feature>
<dbReference type="HAMAP" id="MF_00685">
    <property type="entry name" value="GlgB"/>
    <property type="match status" value="1"/>
</dbReference>
<dbReference type="NCBIfam" id="TIGR01515">
    <property type="entry name" value="branching_enzym"/>
    <property type="match status" value="1"/>
</dbReference>
<feature type="active site" description="Nucleophile" evidence="10 11">
    <location>
        <position position="416"/>
    </location>
</feature>
<dbReference type="PANTHER" id="PTHR43651:SF3">
    <property type="entry name" value="1,4-ALPHA-GLUCAN-BRANCHING ENZYME"/>
    <property type="match status" value="1"/>
</dbReference>
<keyword evidence="6 10" id="KW-0328">Glycosyltransferase</keyword>
<dbReference type="InterPro" id="IPR004193">
    <property type="entry name" value="Glyco_hydro_13_N"/>
</dbReference>
<dbReference type="GO" id="GO:0003844">
    <property type="term" value="F:1,4-alpha-glucan branching enzyme activity"/>
    <property type="evidence" value="ECO:0007669"/>
    <property type="project" value="UniProtKB-UniRule"/>
</dbReference>